<dbReference type="NCBIfam" id="TIGR00322">
    <property type="entry name" value="diphth2_R"/>
    <property type="match status" value="1"/>
</dbReference>
<dbReference type="Proteomes" id="UP000050792">
    <property type="component" value="Unassembled WGS sequence"/>
</dbReference>
<reference evidence="8" key="1">
    <citation type="submission" date="2022-06" db="EMBL/GenBank/DDBJ databases">
        <authorList>
            <person name="Berger JAMES D."/>
            <person name="Berger JAMES D."/>
        </authorList>
    </citation>
    <scope>NUCLEOTIDE SEQUENCE [LARGE SCALE GENOMIC DNA]</scope>
</reference>
<name>A0AA85GFM4_9TREM</name>
<keyword evidence="5" id="KW-0408">Iron</keyword>
<protein>
    <recommendedName>
        <fullName evidence="11">2-(3-amino-3-carboxypropyl)histidine synthase subunit 2</fullName>
    </recommendedName>
</protein>
<dbReference type="InterPro" id="IPR042265">
    <property type="entry name" value="DPH1/DPH2_3"/>
</dbReference>
<dbReference type="InterPro" id="IPR016435">
    <property type="entry name" value="DPH1/DPH2"/>
</dbReference>
<dbReference type="PANTHER" id="PTHR10762:SF2">
    <property type="entry name" value="2-(3-AMINO-3-CARBOXYPROPYL)HISTIDINE SYNTHASE SUBUNIT 2"/>
    <property type="match status" value="1"/>
</dbReference>
<feature type="region of interest" description="Disordered" evidence="7">
    <location>
        <begin position="176"/>
        <end position="198"/>
    </location>
</feature>
<keyword evidence="4" id="KW-0479">Metal-binding</keyword>
<accession>A0AA85GFM4</accession>
<comment type="cofactor">
    <cofactor evidence="1">
        <name>[4Fe-4S] cluster</name>
        <dbReference type="ChEBI" id="CHEBI:49883"/>
    </cofactor>
</comment>
<evidence type="ECO:0000256" key="2">
    <source>
        <dbReference type="ARBA" id="ARBA00005156"/>
    </source>
</evidence>
<dbReference type="SFLD" id="SFLDG01121">
    <property type="entry name" value="Diphthamide_biosynthesis"/>
    <property type="match status" value="1"/>
</dbReference>
<dbReference type="GO" id="GO:0017183">
    <property type="term" value="P:protein histidyl modification to diphthamide"/>
    <property type="evidence" value="ECO:0007669"/>
    <property type="project" value="InterPro"/>
</dbReference>
<reference evidence="9 10" key="2">
    <citation type="submission" date="2023-11" db="UniProtKB">
        <authorList>
            <consortium name="WormBaseParasite"/>
        </authorList>
    </citation>
    <scope>IDENTIFICATION</scope>
</reference>
<evidence type="ECO:0000256" key="4">
    <source>
        <dbReference type="ARBA" id="ARBA00022723"/>
    </source>
</evidence>
<dbReference type="PANTHER" id="PTHR10762">
    <property type="entry name" value="DIPHTHAMIDE BIOSYNTHESIS PROTEIN"/>
    <property type="match status" value="1"/>
</dbReference>
<keyword evidence="6" id="KW-0411">Iron-sulfur</keyword>
<evidence type="ECO:0000256" key="7">
    <source>
        <dbReference type="SAM" id="MobiDB-lite"/>
    </source>
</evidence>
<dbReference type="WBParaSite" id="SRDH1_94110.2">
    <property type="protein sequence ID" value="SRDH1_94110.2"/>
    <property type="gene ID" value="SRDH1_94110"/>
</dbReference>
<evidence type="ECO:0000313" key="9">
    <source>
        <dbReference type="WBParaSite" id="SRDH1_94110.2"/>
    </source>
</evidence>
<dbReference type="GO" id="GO:0046872">
    <property type="term" value="F:metal ion binding"/>
    <property type="evidence" value="ECO:0007669"/>
    <property type="project" value="UniProtKB-KW"/>
</dbReference>
<evidence type="ECO:0000256" key="3">
    <source>
        <dbReference type="ARBA" id="ARBA00006179"/>
    </source>
</evidence>
<evidence type="ECO:0000256" key="1">
    <source>
        <dbReference type="ARBA" id="ARBA00001966"/>
    </source>
</evidence>
<keyword evidence="8" id="KW-1185">Reference proteome</keyword>
<comment type="pathway">
    <text evidence="2">Protein modification; peptidyl-diphthamide biosynthesis.</text>
</comment>
<evidence type="ECO:0008006" key="11">
    <source>
        <dbReference type="Google" id="ProtNLM"/>
    </source>
</evidence>
<comment type="similarity">
    <text evidence="3">Belongs to the DPH1/DPH2 family. DPH2 subfamily.</text>
</comment>
<dbReference type="GO" id="GO:0090560">
    <property type="term" value="F:2-(3-amino-3-carboxypropyl)histidine synthase activity"/>
    <property type="evidence" value="ECO:0007669"/>
    <property type="project" value="InterPro"/>
</dbReference>
<dbReference type="SFLD" id="SFLDS00032">
    <property type="entry name" value="Radical_SAM_3-amino-3-carboxyp"/>
    <property type="match status" value="1"/>
</dbReference>
<proteinExistence type="inferred from homology"/>
<dbReference type="GO" id="GO:0051536">
    <property type="term" value="F:iron-sulfur cluster binding"/>
    <property type="evidence" value="ECO:0007669"/>
    <property type="project" value="UniProtKB-KW"/>
</dbReference>
<dbReference type="FunFam" id="3.40.50.11860:FF:000001">
    <property type="entry name" value="2-(3-amino-3-carboxypropyl)histidine synthase subunit 2"/>
    <property type="match status" value="1"/>
</dbReference>
<dbReference type="Pfam" id="PF01866">
    <property type="entry name" value="Diphthamide_syn"/>
    <property type="match status" value="2"/>
</dbReference>
<evidence type="ECO:0000256" key="5">
    <source>
        <dbReference type="ARBA" id="ARBA00023004"/>
    </source>
</evidence>
<evidence type="ECO:0000313" key="8">
    <source>
        <dbReference type="Proteomes" id="UP000050792"/>
    </source>
</evidence>
<feature type="compositionally biased region" description="Low complexity" evidence="7">
    <location>
        <begin position="176"/>
        <end position="196"/>
    </location>
</feature>
<dbReference type="InterPro" id="IPR042263">
    <property type="entry name" value="DPH1/DPH2_1"/>
</dbReference>
<evidence type="ECO:0000313" key="10">
    <source>
        <dbReference type="WBParaSite" id="SRDH1_94110.5"/>
    </source>
</evidence>
<sequence>MVERWNANSPDIPIVFEINETANWIRKNKFTKVGLQFPDELLGISVVICRQLNSIVTDCLCVILGDSSFASCCVDEIAGEHMKINALIHYGRACLSETTGRLPVYYVFGKYSPCQLHNEIQSFKQISHQLIQTILSYSETTTPTTPPILLIMYDFRFKDIAQYIYKELVSMSTTTTTATTTATTTTTTATSNSSSSHSPNLLPKLIWSEPYINTLDHSVIESSDNMNNSWIRCGRFLIPYQFDLDTLNNNNKHSWMMLYIGHTKENDNDLLSVYRILLCLPEIDPLKTILFDPISCDLDLSGLQLNRLLKRRSYLIEKAKGAQYIGILICTLSIKHYQHIIDRLKSLLHYAKRSCITLIVGRLNPEKLANLPELQLLIIIACSETSLLDSNDFHIPVITPFEMECAIRSCYMNEHLLLYDERTWTAEKFWVDFHDLLPGGRAYIPLENVIPQVTESFAIVSLINGHSHLIPENKPHTDSNHDKDNSQSLIVRSSGELIDFSQWNLNSRRTWYGLDPKIGQTPIAQIKDGRTGLPIQYIDEKNVQSSD</sequence>
<dbReference type="Gene3D" id="3.40.50.11840">
    <property type="entry name" value="Diphthamide synthesis DPH1/DPH2 domain 1"/>
    <property type="match status" value="1"/>
</dbReference>
<evidence type="ECO:0000256" key="6">
    <source>
        <dbReference type="ARBA" id="ARBA00023014"/>
    </source>
</evidence>
<dbReference type="WBParaSite" id="SRDH1_94110.5">
    <property type="protein sequence ID" value="SRDH1_94110.5"/>
    <property type="gene ID" value="SRDH1_94110"/>
</dbReference>
<organism evidence="8 9">
    <name type="scientific">Schistosoma rodhaini</name>
    <dbReference type="NCBI Taxonomy" id="6188"/>
    <lineage>
        <taxon>Eukaryota</taxon>
        <taxon>Metazoa</taxon>
        <taxon>Spiralia</taxon>
        <taxon>Lophotrochozoa</taxon>
        <taxon>Platyhelminthes</taxon>
        <taxon>Trematoda</taxon>
        <taxon>Digenea</taxon>
        <taxon>Strigeidida</taxon>
        <taxon>Schistosomatoidea</taxon>
        <taxon>Schistosomatidae</taxon>
        <taxon>Schistosoma</taxon>
    </lineage>
</organism>
<dbReference type="Gene3D" id="3.40.50.11860">
    <property type="entry name" value="Diphthamide synthesis DPH1/DPH2 domain 3"/>
    <property type="match status" value="1"/>
</dbReference>
<dbReference type="AlphaFoldDB" id="A0AA85GFM4"/>
<dbReference type="WBParaSite" id="SRDH1_94110.6">
    <property type="protein sequence ID" value="SRDH1_94110.6"/>
    <property type="gene ID" value="SRDH1_94110"/>
</dbReference>